<keyword evidence="6" id="KW-1185">Reference proteome</keyword>
<keyword evidence="1" id="KW-0344">Guanine-nucleotide releasing factor</keyword>
<feature type="repeat" description="RCC1" evidence="3">
    <location>
        <begin position="82"/>
        <end position="167"/>
    </location>
</feature>
<evidence type="ECO:0000313" key="5">
    <source>
        <dbReference type="EMBL" id="KAL0489403.1"/>
    </source>
</evidence>
<evidence type="ECO:0000313" key="6">
    <source>
        <dbReference type="Proteomes" id="UP001431209"/>
    </source>
</evidence>
<dbReference type="PANTHER" id="PTHR45982">
    <property type="entry name" value="REGULATOR OF CHROMOSOME CONDENSATION"/>
    <property type="match status" value="1"/>
</dbReference>
<dbReference type="Gene3D" id="2.130.10.30">
    <property type="entry name" value="Regulator of chromosome condensation 1/beta-lactamase-inhibitor protein II"/>
    <property type="match status" value="1"/>
</dbReference>
<dbReference type="InterPro" id="IPR051553">
    <property type="entry name" value="Ran_GTPase-activating"/>
</dbReference>
<evidence type="ECO:0000256" key="2">
    <source>
        <dbReference type="ARBA" id="ARBA00022737"/>
    </source>
</evidence>
<proteinExistence type="predicted"/>
<keyword evidence="5" id="KW-0675">Receptor</keyword>
<comment type="caution">
    <text evidence="5">The sequence shown here is derived from an EMBL/GenBank/DDBJ whole genome shotgun (WGS) entry which is preliminary data.</text>
</comment>
<feature type="repeat" description="RCC1" evidence="3">
    <location>
        <begin position="280"/>
        <end position="330"/>
    </location>
</feature>
<dbReference type="PANTHER" id="PTHR45982:SF1">
    <property type="entry name" value="REGULATOR OF CHROMOSOME CONDENSATION"/>
    <property type="match status" value="1"/>
</dbReference>
<dbReference type="Pfam" id="PF25390">
    <property type="entry name" value="WD40_RLD"/>
    <property type="match status" value="1"/>
</dbReference>
<feature type="repeat" description="RCC1" evidence="3">
    <location>
        <begin position="331"/>
        <end position="390"/>
    </location>
</feature>
<reference evidence="5 6" key="1">
    <citation type="submission" date="2024-03" db="EMBL/GenBank/DDBJ databases">
        <title>The Acrasis kona genome and developmental transcriptomes reveal deep origins of eukaryotic multicellular pathways.</title>
        <authorList>
            <person name="Sheikh S."/>
            <person name="Fu C.-J."/>
            <person name="Brown M.W."/>
            <person name="Baldauf S.L."/>
        </authorList>
    </citation>
    <scope>NUCLEOTIDE SEQUENCE [LARGE SCALE GENOMIC DNA]</scope>
    <source>
        <strain evidence="5 6">ATCC MYA-3509</strain>
    </source>
</reference>
<evidence type="ECO:0000256" key="1">
    <source>
        <dbReference type="ARBA" id="ARBA00022658"/>
    </source>
</evidence>
<feature type="repeat" description="RCC1" evidence="3">
    <location>
        <begin position="168"/>
        <end position="219"/>
    </location>
</feature>
<feature type="domain" description="RCC1-like" evidence="4">
    <location>
        <begin position="33"/>
        <end position="439"/>
    </location>
</feature>
<dbReference type="PRINTS" id="PR00633">
    <property type="entry name" value="RCCNDNSATION"/>
</dbReference>
<dbReference type="InterPro" id="IPR009091">
    <property type="entry name" value="RCC1/BLIP-II"/>
</dbReference>
<dbReference type="AlphaFoldDB" id="A0AAW2ZJ46"/>
<gene>
    <name evidence="5" type="ORF">AKO1_010676</name>
</gene>
<dbReference type="SUPFAM" id="SSF50985">
    <property type="entry name" value="RCC1/BLIP-II"/>
    <property type="match status" value="1"/>
</dbReference>
<feature type="repeat" description="RCC1" evidence="3">
    <location>
        <begin position="220"/>
        <end position="279"/>
    </location>
</feature>
<dbReference type="PROSITE" id="PS00626">
    <property type="entry name" value="RCC1_2"/>
    <property type="match status" value="1"/>
</dbReference>
<dbReference type="GO" id="GO:0005085">
    <property type="term" value="F:guanyl-nucleotide exchange factor activity"/>
    <property type="evidence" value="ECO:0007669"/>
    <property type="project" value="TreeGrafter"/>
</dbReference>
<sequence>MSKGLIRSHTSFLTGRFNKQTNEDNGNEILKTAFVVGNGLRGKLGLGYQRHIREVLKHEEMPDNMIRLCCGEHHAVSLTSSLNVCTWGSNKEGQLGYDTSGSNEDVTFFDVMKDGKSEQPIQMAKSPKKPKPDPLLCELSAVVPSLIAKSVTNIAASNSSTFALTSDGFLYSWGSNEEGELALGDVQNTKIPSLVQFFEGTPIKDIIAGGHHVLAVVENGDLYSWGRNKEGQLCLTDLFSIKEKFSVPQEVITIQSICRGISLKKIVAGNNHSIALLSDGSVLVWGENTHGQLGLADNVNRHEAAQLKFEGQSIIDVNASHSASYVLTQSGFVYVFGKCDRGQLGIGKPDPEFLPHFKNQNRPTLLRVQPGVSRLFTSAMSDHVFLLTKDKRVFVFGDNEDKECCVKDEDIVWSPKELTNLKREDKRLLNIVTGQHCTFLFYD</sequence>
<dbReference type="InterPro" id="IPR058923">
    <property type="entry name" value="RCC1-like_dom"/>
</dbReference>
<name>A0AAW2ZJ46_9EUKA</name>
<accession>A0AAW2ZJ46</accession>
<evidence type="ECO:0000259" key="4">
    <source>
        <dbReference type="Pfam" id="PF25390"/>
    </source>
</evidence>
<organism evidence="5 6">
    <name type="scientific">Acrasis kona</name>
    <dbReference type="NCBI Taxonomy" id="1008807"/>
    <lineage>
        <taxon>Eukaryota</taxon>
        <taxon>Discoba</taxon>
        <taxon>Heterolobosea</taxon>
        <taxon>Tetramitia</taxon>
        <taxon>Eutetramitia</taxon>
        <taxon>Acrasidae</taxon>
        <taxon>Acrasis</taxon>
    </lineage>
</organism>
<dbReference type="GO" id="GO:0005737">
    <property type="term" value="C:cytoplasm"/>
    <property type="evidence" value="ECO:0007669"/>
    <property type="project" value="TreeGrafter"/>
</dbReference>
<dbReference type="PROSITE" id="PS50012">
    <property type="entry name" value="RCC1_3"/>
    <property type="match status" value="5"/>
</dbReference>
<protein>
    <submittedName>
        <fullName evidence="5">Ultraviolet-B receptor UVR8</fullName>
    </submittedName>
</protein>
<evidence type="ECO:0000256" key="3">
    <source>
        <dbReference type="PROSITE-ProRule" id="PRU00235"/>
    </source>
</evidence>
<keyword evidence="2" id="KW-0677">Repeat</keyword>
<dbReference type="Proteomes" id="UP001431209">
    <property type="component" value="Unassembled WGS sequence"/>
</dbReference>
<dbReference type="InterPro" id="IPR000408">
    <property type="entry name" value="Reg_chr_condens"/>
</dbReference>
<dbReference type="EMBL" id="JAOPGA020001554">
    <property type="protein sequence ID" value="KAL0489403.1"/>
    <property type="molecule type" value="Genomic_DNA"/>
</dbReference>